<comment type="caution">
    <text evidence="2">The sequence shown here is derived from an EMBL/GenBank/DDBJ whole genome shotgun (WGS) entry which is preliminary data.</text>
</comment>
<dbReference type="EMBL" id="JAFNEN010000115">
    <property type="protein sequence ID" value="KAG8193774.1"/>
    <property type="molecule type" value="Genomic_DNA"/>
</dbReference>
<feature type="signal peptide" evidence="1">
    <location>
        <begin position="1"/>
        <end position="19"/>
    </location>
</feature>
<dbReference type="AlphaFoldDB" id="A0AAV6VB01"/>
<proteinExistence type="predicted"/>
<organism evidence="2 3">
    <name type="scientific">Oedothorax gibbosus</name>
    <dbReference type="NCBI Taxonomy" id="931172"/>
    <lineage>
        <taxon>Eukaryota</taxon>
        <taxon>Metazoa</taxon>
        <taxon>Ecdysozoa</taxon>
        <taxon>Arthropoda</taxon>
        <taxon>Chelicerata</taxon>
        <taxon>Arachnida</taxon>
        <taxon>Araneae</taxon>
        <taxon>Araneomorphae</taxon>
        <taxon>Entelegynae</taxon>
        <taxon>Araneoidea</taxon>
        <taxon>Linyphiidae</taxon>
        <taxon>Erigoninae</taxon>
        <taxon>Oedothorax</taxon>
    </lineage>
</organism>
<evidence type="ECO:0000313" key="3">
    <source>
        <dbReference type="Proteomes" id="UP000827092"/>
    </source>
</evidence>
<gene>
    <name evidence="2" type="ORF">JTE90_005068</name>
</gene>
<sequence>MNKILTLLISLSAIFYASAERSGYTLVINHIPKYGWQKGGEGFGRSIRYDIRQYPDPVVAEKSRAEILMELLQKSEMLDYLKSPFARFYLKENELL</sequence>
<evidence type="ECO:0000313" key="2">
    <source>
        <dbReference type="EMBL" id="KAG8193774.1"/>
    </source>
</evidence>
<reference evidence="2 3" key="1">
    <citation type="journal article" date="2022" name="Nat. Ecol. Evol.">
        <title>A masculinizing supergene underlies an exaggerated male reproductive morph in a spider.</title>
        <authorList>
            <person name="Hendrickx F."/>
            <person name="De Corte Z."/>
            <person name="Sonet G."/>
            <person name="Van Belleghem S.M."/>
            <person name="Kostlbacher S."/>
            <person name="Vangestel C."/>
        </authorList>
    </citation>
    <scope>NUCLEOTIDE SEQUENCE [LARGE SCALE GENOMIC DNA]</scope>
    <source>
        <strain evidence="2">W744_W776</strain>
    </source>
</reference>
<keyword evidence="3" id="KW-1185">Reference proteome</keyword>
<evidence type="ECO:0000256" key="1">
    <source>
        <dbReference type="SAM" id="SignalP"/>
    </source>
</evidence>
<accession>A0AAV6VB01</accession>
<dbReference type="Proteomes" id="UP000827092">
    <property type="component" value="Unassembled WGS sequence"/>
</dbReference>
<name>A0AAV6VB01_9ARAC</name>
<feature type="chain" id="PRO_5043619371" evidence="1">
    <location>
        <begin position="20"/>
        <end position="96"/>
    </location>
</feature>
<keyword evidence="1" id="KW-0732">Signal</keyword>
<protein>
    <submittedName>
        <fullName evidence="2">Uncharacterized protein</fullName>
    </submittedName>
</protein>